<dbReference type="PANTHER" id="PTHR43065:SF10">
    <property type="entry name" value="PEROXIDE STRESS-ACTIVATED HISTIDINE KINASE MAK3"/>
    <property type="match status" value="1"/>
</dbReference>
<evidence type="ECO:0000313" key="11">
    <source>
        <dbReference type="EMBL" id="OGH01870.1"/>
    </source>
</evidence>
<evidence type="ECO:0000256" key="4">
    <source>
        <dbReference type="ARBA" id="ARBA00022679"/>
    </source>
</evidence>
<dbReference type="PRINTS" id="PR00344">
    <property type="entry name" value="BCTRLSENSOR"/>
</dbReference>
<evidence type="ECO:0000256" key="8">
    <source>
        <dbReference type="ARBA" id="ARBA00023012"/>
    </source>
</evidence>
<dbReference type="InterPro" id="IPR004358">
    <property type="entry name" value="Sig_transdc_His_kin-like_C"/>
</dbReference>
<keyword evidence="4" id="KW-0808">Transferase</keyword>
<keyword evidence="8" id="KW-0902">Two-component regulatory system</keyword>
<dbReference type="CDD" id="cd00082">
    <property type="entry name" value="HisKA"/>
    <property type="match status" value="1"/>
</dbReference>
<keyword evidence="6" id="KW-0418">Kinase</keyword>
<keyword evidence="5" id="KW-0547">Nucleotide-binding</keyword>
<dbReference type="GO" id="GO:0005524">
    <property type="term" value="F:ATP binding"/>
    <property type="evidence" value="ECO:0007669"/>
    <property type="project" value="UniProtKB-KW"/>
</dbReference>
<dbReference type="InterPro" id="IPR036097">
    <property type="entry name" value="HisK_dim/P_sf"/>
</dbReference>
<evidence type="ECO:0000256" key="5">
    <source>
        <dbReference type="ARBA" id="ARBA00022741"/>
    </source>
</evidence>
<evidence type="ECO:0000256" key="1">
    <source>
        <dbReference type="ARBA" id="ARBA00000085"/>
    </source>
</evidence>
<feature type="transmembrane region" description="Helical" evidence="9">
    <location>
        <begin position="12"/>
        <end position="32"/>
    </location>
</feature>
<comment type="catalytic activity">
    <reaction evidence="1">
        <text>ATP + protein L-histidine = ADP + protein N-phospho-L-histidine.</text>
        <dbReference type="EC" id="2.7.13.3"/>
    </reaction>
</comment>
<feature type="domain" description="Histidine kinase" evidence="10">
    <location>
        <begin position="315"/>
        <end position="528"/>
    </location>
</feature>
<dbReference type="InterPro" id="IPR003661">
    <property type="entry name" value="HisK_dim/P_dom"/>
</dbReference>
<dbReference type="InterPro" id="IPR003594">
    <property type="entry name" value="HATPase_dom"/>
</dbReference>
<dbReference type="Gene3D" id="1.10.287.130">
    <property type="match status" value="1"/>
</dbReference>
<dbReference type="InterPro" id="IPR005467">
    <property type="entry name" value="His_kinase_dom"/>
</dbReference>
<dbReference type="GO" id="GO:0000155">
    <property type="term" value="F:phosphorelay sensor kinase activity"/>
    <property type="evidence" value="ECO:0007669"/>
    <property type="project" value="InterPro"/>
</dbReference>
<feature type="transmembrane region" description="Helical" evidence="9">
    <location>
        <begin position="265"/>
        <end position="285"/>
    </location>
</feature>
<evidence type="ECO:0000256" key="7">
    <source>
        <dbReference type="ARBA" id="ARBA00022840"/>
    </source>
</evidence>
<name>A0A1F6GV30_9PROT</name>
<proteinExistence type="predicted"/>
<dbReference type="SUPFAM" id="SSF55874">
    <property type="entry name" value="ATPase domain of HSP90 chaperone/DNA topoisomerase II/histidine kinase"/>
    <property type="match status" value="1"/>
</dbReference>
<dbReference type="PROSITE" id="PS50109">
    <property type="entry name" value="HIS_KIN"/>
    <property type="match status" value="1"/>
</dbReference>
<evidence type="ECO:0000259" key="10">
    <source>
        <dbReference type="PROSITE" id="PS50109"/>
    </source>
</evidence>
<dbReference type="EC" id="2.7.13.3" evidence="2"/>
<sequence length="531" mass="59820">MILNQRRALYILYVAFFLGLILLILLANMFFLSRQTQKDFIKMFWRQNGETAEFIALSATQRIEAKSLSTHKAHEFLKALAQELDQSGLPSGLAALAPIEAFRVHKDLEGILLYDDQGQLVLQTPEVPTRAPSRSLSLAWPRGKNGEVLVLTLGENKRQELVEQEALQALAQDLQDKKIADYVSFVGPNLHILAHTDRKKLGLLEDNEGIESSLKDKTTYYYRKEDQYEAVHPFKLGPDRWGVLVVGLDSSQFDTIYEDILRNTAVFSGWVMLLAFLVAVAVWRFQSGYNYKIEQMQRQLNENAKLVSLGNLAAGVAHEIRNPLNSISITMQRLQLEYSPAEPPEAVEEYSFLTDLMKDEVKRINRIVTDFLGFSKPYAPRMARFSANQWAQHCYDLFSPTAKERGVDLQLKVPAQDQEVEADQEKLTQVLLNLLGNAMDASNPGTVLKLESRFAAQQWELKVIDQGAGIGKDKLAQIFDIYYTTKPTGTGLGLYICRKIVQAHNGTIELTPNPDRGMTASLILPKLSELG</sequence>
<keyword evidence="7" id="KW-0067">ATP-binding</keyword>
<keyword evidence="9" id="KW-0812">Transmembrane</keyword>
<gene>
    <name evidence="11" type="ORF">A2557_04625</name>
</gene>
<keyword evidence="9" id="KW-0472">Membrane</keyword>
<comment type="caution">
    <text evidence="11">The sequence shown here is derived from an EMBL/GenBank/DDBJ whole genome shotgun (WGS) entry which is preliminary data.</text>
</comment>
<keyword evidence="3" id="KW-0597">Phosphoprotein</keyword>
<evidence type="ECO:0000256" key="3">
    <source>
        <dbReference type="ARBA" id="ARBA00022553"/>
    </source>
</evidence>
<dbReference type="AlphaFoldDB" id="A0A1F6GV30"/>
<accession>A0A1F6GV30</accession>
<dbReference type="PANTHER" id="PTHR43065">
    <property type="entry name" value="SENSOR HISTIDINE KINASE"/>
    <property type="match status" value="1"/>
</dbReference>
<protein>
    <recommendedName>
        <fullName evidence="2">histidine kinase</fullName>
        <ecNumber evidence="2">2.7.13.3</ecNumber>
    </recommendedName>
</protein>
<evidence type="ECO:0000256" key="6">
    <source>
        <dbReference type="ARBA" id="ARBA00022777"/>
    </source>
</evidence>
<dbReference type="SUPFAM" id="SSF47384">
    <property type="entry name" value="Homodimeric domain of signal transducing histidine kinase"/>
    <property type="match status" value="1"/>
</dbReference>
<dbReference type="SMART" id="SM00387">
    <property type="entry name" value="HATPase_c"/>
    <property type="match status" value="1"/>
</dbReference>
<dbReference type="Pfam" id="PF00512">
    <property type="entry name" value="HisKA"/>
    <property type="match status" value="1"/>
</dbReference>
<dbReference type="Pfam" id="PF02518">
    <property type="entry name" value="HATPase_c"/>
    <property type="match status" value="1"/>
</dbReference>
<dbReference type="Proteomes" id="UP000177583">
    <property type="component" value="Unassembled WGS sequence"/>
</dbReference>
<dbReference type="InterPro" id="IPR036890">
    <property type="entry name" value="HATPase_C_sf"/>
</dbReference>
<dbReference type="EMBL" id="MFNF01000027">
    <property type="protein sequence ID" value="OGH01870.1"/>
    <property type="molecule type" value="Genomic_DNA"/>
</dbReference>
<keyword evidence="9" id="KW-1133">Transmembrane helix</keyword>
<evidence type="ECO:0000256" key="2">
    <source>
        <dbReference type="ARBA" id="ARBA00012438"/>
    </source>
</evidence>
<evidence type="ECO:0000313" key="12">
    <source>
        <dbReference type="Proteomes" id="UP000177583"/>
    </source>
</evidence>
<organism evidence="11 12">
    <name type="scientific">Candidatus Lambdaproteobacteria bacterium RIFOXYD2_FULL_56_26</name>
    <dbReference type="NCBI Taxonomy" id="1817773"/>
    <lineage>
        <taxon>Bacteria</taxon>
        <taxon>Pseudomonadati</taxon>
        <taxon>Pseudomonadota</taxon>
        <taxon>Candidatus Lambdaproteobacteria</taxon>
    </lineage>
</organism>
<reference evidence="11 12" key="1">
    <citation type="journal article" date="2016" name="Nat. Commun.">
        <title>Thousands of microbial genomes shed light on interconnected biogeochemical processes in an aquifer system.</title>
        <authorList>
            <person name="Anantharaman K."/>
            <person name="Brown C.T."/>
            <person name="Hug L.A."/>
            <person name="Sharon I."/>
            <person name="Castelle C.J."/>
            <person name="Probst A.J."/>
            <person name="Thomas B.C."/>
            <person name="Singh A."/>
            <person name="Wilkins M.J."/>
            <person name="Karaoz U."/>
            <person name="Brodie E.L."/>
            <person name="Williams K.H."/>
            <person name="Hubbard S.S."/>
            <person name="Banfield J.F."/>
        </authorList>
    </citation>
    <scope>NUCLEOTIDE SEQUENCE [LARGE SCALE GENOMIC DNA]</scope>
</reference>
<dbReference type="Gene3D" id="3.30.565.10">
    <property type="entry name" value="Histidine kinase-like ATPase, C-terminal domain"/>
    <property type="match status" value="1"/>
</dbReference>
<dbReference type="SMART" id="SM00388">
    <property type="entry name" value="HisKA"/>
    <property type="match status" value="1"/>
</dbReference>
<evidence type="ECO:0000256" key="9">
    <source>
        <dbReference type="SAM" id="Phobius"/>
    </source>
</evidence>